<dbReference type="AlphaFoldDB" id="A0A3S4BMG7"/>
<sequence>MSTITDAPGLPADMLEQWRHELRRVELPINGVSFTHVYCRYAALWAAKFILAELAAASESAAGRSLVYVVPHAAAVKIATDFLQEDGFAVRESLRVMSYSDLNVSLSNNALPRFMAAAIILIDTDFGSLPPQLTVSCARLVATWATRKARNEPLSCAMLVLAPFRFVRNVPSPFWEPSRIARTFGKEVADLWLGPPPRVELQLCDSAGESPADRLAEAISPAVVKKESSAVICLVPPSEGQAIRTLLASKDDVSPFVLTPANFAAQWPAVKTAQEKGTGVVALLVDPALRFLPVVTGSCHYIVPSTRACLALDADIFQPVDDQRPWCADDIDLAVSLGQGARAERSKVFLVSTSRHSPEAVRSATDYGPPPPPWVAWAAGFPEALLCLIGQLDDSRVNLGSLYVGLPRDQAFLEETLRRLRMTKLVTTASPSGSTSAVPSRYRKVALAHSRARQAASFLESGFAETLPEALLLAEVVEAPSATVKLTLAAVASTVRVGISNIVKRGPNTAQRLTLEQCQSACTGIGAQLGLQGRLWIALDLLAADADGSDQLLEVAQPHREEFHRRFRSILDQTAPTIASSPLPKRLTDKEIIAVETAIVRAWLQNLCVTVTTDAEIGDAFQPVIFRRILYFASGGWGTGLKAARRLHFAVHFGLAKVGGAHRTDTLTLVSSEAVVSILGELFPEAVGVKRPNYGILLHTSHA</sequence>
<name>A0A3S4BMG7_9PEZI</name>
<protein>
    <submittedName>
        <fullName evidence="1">2f40b652-730d-4a1a-8437-5bba2f4a4b26</fullName>
    </submittedName>
</protein>
<organism evidence="1 2">
    <name type="scientific">Thermothielavioides terrestris</name>
    <dbReference type="NCBI Taxonomy" id="2587410"/>
    <lineage>
        <taxon>Eukaryota</taxon>
        <taxon>Fungi</taxon>
        <taxon>Dikarya</taxon>
        <taxon>Ascomycota</taxon>
        <taxon>Pezizomycotina</taxon>
        <taxon>Sordariomycetes</taxon>
        <taxon>Sordariomycetidae</taxon>
        <taxon>Sordariales</taxon>
        <taxon>Chaetomiaceae</taxon>
        <taxon>Thermothielavioides</taxon>
    </lineage>
</organism>
<gene>
    <name evidence="1" type="ORF">TT172_LOCUS6507</name>
</gene>
<dbReference type="EMBL" id="OUUZ01000011">
    <property type="protein sequence ID" value="SPQ24088.1"/>
    <property type="molecule type" value="Genomic_DNA"/>
</dbReference>
<proteinExistence type="predicted"/>
<evidence type="ECO:0000313" key="2">
    <source>
        <dbReference type="Proteomes" id="UP000289323"/>
    </source>
</evidence>
<accession>A0A3S4BMG7</accession>
<dbReference type="Proteomes" id="UP000289323">
    <property type="component" value="Unassembled WGS sequence"/>
</dbReference>
<evidence type="ECO:0000313" key="1">
    <source>
        <dbReference type="EMBL" id="SPQ24088.1"/>
    </source>
</evidence>
<reference evidence="1 2" key="1">
    <citation type="submission" date="2018-04" db="EMBL/GenBank/DDBJ databases">
        <authorList>
            <person name="Huttner S."/>
            <person name="Dainat J."/>
        </authorList>
    </citation>
    <scope>NUCLEOTIDE SEQUENCE [LARGE SCALE GENOMIC DNA]</scope>
</reference>